<evidence type="ECO:0000256" key="2">
    <source>
        <dbReference type="ARBA" id="ARBA00004370"/>
    </source>
</evidence>
<keyword evidence="4" id="KW-0597">Phosphoprotein</keyword>
<dbReference type="InterPro" id="IPR036097">
    <property type="entry name" value="HisK_dim/P_sf"/>
</dbReference>
<dbReference type="Pfam" id="PF02518">
    <property type="entry name" value="HATPase_c"/>
    <property type="match status" value="1"/>
</dbReference>
<reference evidence="10 11" key="1">
    <citation type="submission" date="2018-05" db="EMBL/GenBank/DDBJ databases">
        <title>Complete genome sequence of Megasphaera sp. AJH120T, isolated from the ceca of a chicken.</title>
        <authorList>
            <person name="Maki J."/>
            <person name="Looft T."/>
        </authorList>
    </citation>
    <scope>NUCLEOTIDE SEQUENCE [LARGE SCALE GENOMIC DNA]</scope>
    <source>
        <strain evidence="10 11">AJH120</strain>
    </source>
</reference>
<gene>
    <name evidence="10" type="ORF">DKB62_05075</name>
</gene>
<dbReference type="GO" id="GO:0000155">
    <property type="term" value="F:phosphorelay sensor kinase activity"/>
    <property type="evidence" value="ECO:0007669"/>
    <property type="project" value="InterPro"/>
</dbReference>
<proteinExistence type="predicted"/>
<dbReference type="RefSeq" id="WP_107196463.1">
    <property type="nucleotide sequence ID" value="NZ_CP029462.1"/>
</dbReference>
<evidence type="ECO:0000256" key="7">
    <source>
        <dbReference type="ARBA" id="ARBA00023012"/>
    </source>
</evidence>
<keyword evidence="6 10" id="KW-0418">Kinase</keyword>
<evidence type="ECO:0000256" key="6">
    <source>
        <dbReference type="ARBA" id="ARBA00022777"/>
    </source>
</evidence>
<feature type="transmembrane region" description="Helical" evidence="8">
    <location>
        <begin position="12"/>
        <end position="30"/>
    </location>
</feature>
<dbReference type="AlphaFoldDB" id="A0A346AYP3"/>
<evidence type="ECO:0000256" key="1">
    <source>
        <dbReference type="ARBA" id="ARBA00000085"/>
    </source>
</evidence>
<dbReference type="GO" id="GO:0004721">
    <property type="term" value="F:phosphoprotein phosphatase activity"/>
    <property type="evidence" value="ECO:0007669"/>
    <property type="project" value="TreeGrafter"/>
</dbReference>
<evidence type="ECO:0000256" key="5">
    <source>
        <dbReference type="ARBA" id="ARBA00022679"/>
    </source>
</evidence>
<feature type="transmembrane region" description="Helical" evidence="8">
    <location>
        <begin position="171"/>
        <end position="193"/>
    </location>
</feature>
<evidence type="ECO:0000259" key="9">
    <source>
        <dbReference type="PROSITE" id="PS50109"/>
    </source>
</evidence>
<dbReference type="SUPFAM" id="SSF55874">
    <property type="entry name" value="ATPase domain of HSP90 chaperone/DNA topoisomerase II/histidine kinase"/>
    <property type="match status" value="1"/>
</dbReference>
<evidence type="ECO:0000256" key="3">
    <source>
        <dbReference type="ARBA" id="ARBA00012438"/>
    </source>
</evidence>
<dbReference type="SUPFAM" id="SSF47384">
    <property type="entry name" value="Homodimeric domain of signal transducing histidine kinase"/>
    <property type="match status" value="1"/>
</dbReference>
<dbReference type="Gene3D" id="1.10.287.130">
    <property type="match status" value="1"/>
</dbReference>
<dbReference type="PANTHER" id="PTHR45453">
    <property type="entry name" value="PHOSPHATE REGULON SENSOR PROTEIN PHOR"/>
    <property type="match status" value="1"/>
</dbReference>
<dbReference type="PROSITE" id="PS50109">
    <property type="entry name" value="HIS_KIN"/>
    <property type="match status" value="1"/>
</dbReference>
<dbReference type="OrthoDB" id="9813151at2"/>
<evidence type="ECO:0000256" key="4">
    <source>
        <dbReference type="ARBA" id="ARBA00022553"/>
    </source>
</evidence>
<dbReference type="InterPro" id="IPR003594">
    <property type="entry name" value="HATPase_dom"/>
</dbReference>
<sequence length="420" mass="46718">MDMIKKLRRKFILVATVGVVIIVAGALGLINTISYMRMEAQVETILSYISQNGGKVPLYTSPKETSWFGETDWSQNTPDFSYQLRYFSILVDDEGYARDINIANIAAFTKEEAIQYARTTVAKGQPQGFFEKNKASYGYMITPQPNGDYLIVIMDCTRDVAAVRTFMRYSLWFGVGCIILYVVILAALCNLAIKPFIRNMENQKRFITNAGHELKTPIAIISANTEALELISGKSQWTENILKQVQRLSKLINDLIMLSKMDEQKQELVMEDVNVSELAASVAESFQMVAQEAEKTISTEIAPGIVVRSDSKRLYTLVNILMDNAVKYCDDGGAIAVSVTTAKKQKGALVAISNTYADGANMDYSHFFERFYRGDESHNSQKAGYGIGLSMAEELAQLLKGKLGVAYKDGAITFTVRLNS</sequence>
<keyword evidence="11" id="KW-1185">Reference proteome</keyword>
<evidence type="ECO:0000313" key="11">
    <source>
        <dbReference type="Proteomes" id="UP000254337"/>
    </source>
</evidence>
<feature type="domain" description="Histidine kinase" evidence="9">
    <location>
        <begin position="209"/>
        <end position="420"/>
    </location>
</feature>
<dbReference type="PANTHER" id="PTHR45453:SF1">
    <property type="entry name" value="PHOSPHATE REGULON SENSOR PROTEIN PHOR"/>
    <property type="match status" value="1"/>
</dbReference>
<dbReference type="Pfam" id="PF00512">
    <property type="entry name" value="HisKA"/>
    <property type="match status" value="1"/>
</dbReference>
<organism evidence="10 11">
    <name type="scientific">Megasphaera stantonii</name>
    <dbReference type="NCBI Taxonomy" id="2144175"/>
    <lineage>
        <taxon>Bacteria</taxon>
        <taxon>Bacillati</taxon>
        <taxon>Bacillota</taxon>
        <taxon>Negativicutes</taxon>
        <taxon>Veillonellales</taxon>
        <taxon>Veillonellaceae</taxon>
        <taxon>Megasphaera</taxon>
    </lineage>
</organism>
<evidence type="ECO:0000256" key="8">
    <source>
        <dbReference type="SAM" id="Phobius"/>
    </source>
</evidence>
<name>A0A346AYP3_9FIRM</name>
<dbReference type="EC" id="2.7.13.3" evidence="3"/>
<dbReference type="SMART" id="SM00388">
    <property type="entry name" value="HisKA"/>
    <property type="match status" value="1"/>
</dbReference>
<dbReference type="GO" id="GO:0005886">
    <property type="term" value="C:plasma membrane"/>
    <property type="evidence" value="ECO:0007669"/>
    <property type="project" value="TreeGrafter"/>
</dbReference>
<protein>
    <recommendedName>
        <fullName evidence="3">histidine kinase</fullName>
        <ecNumber evidence="3">2.7.13.3</ecNumber>
    </recommendedName>
</protein>
<dbReference type="InterPro" id="IPR005467">
    <property type="entry name" value="His_kinase_dom"/>
</dbReference>
<keyword evidence="7" id="KW-0902">Two-component regulatory system</keyword>
<dbReference type="InterPro" id="IPR036890">
    <property type="entry name" value="HATPase_C_sf"/>
</dbReference>
<comment type="subcellular location">
    <subcellularLocation>
        <location evidence="2">Membrane</location>
    </subcellularLocation>
</comment>
<dbReference type="InterPro" id="IPR050351">
    <property type="entry name" value="BphY/WalK/GraS-like"/>
</dbReference>
<dbReference type="InterPro" id="IPR003661">
    <property type="entry name" value="HisK_dim/P_dom"/>
</dbReference>
<keyword evidence="8" id="KW-1133">Transmembrane helix</keyword>
<accession>A0A346AYP3</accession>
<dbReference type="Proteomes" id="UP000254337">
    <property type="component" value="Chromosome"/>
</dbReference>
<dbReference type="SMART" id="SM00387">
    <property type="entry name" value="HATPase_c"/>
    <property type="match status" value="1"/>
</dbReference>
<keyword evidence="8" id="KW-0812">Transmembrane</keyword>
<dbReference type="CDD" id="cd00082">
    <property type="entry name" value="HisKA"/>
    <property type="match status" value="1"/>
</dbReference>
<keyword evidence="8" id="KW-0472">Membrane</keyword>
<dbReference type="CDD" id="cd00075">
    <property type="entry name" value="HATPase"/>
    <property type="match status" value="1"/>
</dbReference>
<keyword evidence="5" id="KW-0808">Transferase</keyword>
<dbReference type="KEGG" id="meg:DKB62_05075"/>
<evidence type="ECO:0000313" key="10">
    <source>
        <dbReference type="EMBL" id="AXL20986.1"/>
    </source>
</evidence>
<comment type="catalytic activity">
    <reaction evidence="1">
        <text>ATP + protein L-histidine = ADP + protein N-phospho-L-histidine.</text>
        <dbReference type="EC" id="2.7.13.3"/>
    </reaction>
</comment>
<dbReference type="GO" id="GO:0016036">
    <property type="term" value="P:cellular response to phosphate starvation"/>
    <property type="evidence" value="ECO:0007669"/>
    <property type="project" value="TreeGrafter"/>
</dbReference>
<dbReference type="EMBL" id="CP029462">
    <property type="protein sequence ID" value="AXL20986.1"/>
    <property type="molecule type" value="Genomic_DNA"/>
</dbReference>
<dbReference type="Gene3D" id="3.30.565.10">
    <property type="entry name" value="Histidine kinase-like ATPase, C-terminal domain"/>
    <property type="match status" value="1"/>
</dbReference>